<keyword evidence="8" id="KW-1185">Reference proteome</keyword>
<dbReference type="InterPro" id="IPR050382">
    <property type="entry name" value="MFS_Na/Anion_cotransporter"/>
</dbReference>
<reference evidence="9" key="1">
    <citation type="submission" date="2022-11" db="UniProtKB">
        <authorList>
            <consortium name="WormBaseParasite"/>
        </authorList>
    </citation>
    <scope>IDENTIFICATION</scope>
</reference>
<keyword evidence="2" id="KW-0813">Transport</keyword>
<dbReference type="GO" id="GO:0016020">
    <property type="term" value="C:membrane"/>
    <property type="evidence" value="ECO:0007669"/>
    <property type="project" value="UniProtKB-SubCell"/>
</dbReference>
<keyword evidence="4" id="KW-0769">Symport</keyword>
<evidence type="ECO:0000256" key="6">
    <source>
        <dbReference type="ARBA" id="ARBA00023136"/>
    </source>
</evidence>
<feature type="transmembrane region" description="Helical" evidence="7">
    <location>
        <begin position="84"/>
        <end position="106"/>
    </location>
</feature>
<sequence length="113" mass="12040">MVVTVLFGGRLADYILTKNVLTVTTVRKLFNTVGFMGEAIFLFVCAMVDDQVLAIACLICSAGMSGFSLSGFNVNTLDIAPRYAGILMGFANGLANLSGMVAPTLIEHFTKTH</sequence>
<evidence type="ECO:0000256" key="2">
    <source>
        <dbReference type="ARBA" id="ARBA00022448"/>
    </source>
</evidence>
<feature type="transmembrane region" description="Helical" evidence="7">
    <location>
        <begin position="53"/>
        <end position="72"/>
    </location>
</feature>
<accession>A0A915KL91</accession>
<keyword evidence="3 7" id="KW-0812">Transmembrane</keyword>
<proteinExistence type="predicted"/>
<dbReference type="SUPFAM" id="SSF103473">
    <property type="entry name" value="MFS general substrate transporter"/>
    <property type="match status" value="1"/>
</dbReference>
<evidence type="ECO:0000313" key="9">
    <source>
        <dbReference type="WBParaSite" id="nRc.2.0.1.t38585-RA"/>
    </source>
</evidence>
<comment type="subcellular location">
    <subcellularLocation>
        <location evidence="1">Membrane</location>
        <topology evidence="1">Multi-pass membrane protein</topology>
    </subcellularLocation>
</comment>
<dbReference type="Proteomes" id="UP000887565">
    <property type="component" value="Unplaced"/>
</dbReference>
<keyword evidence="5 7" id="KW-1133">Transmembrane helix</keyword>
<evidence type="ECO:0000313" key="8">
    <source>
        <dbReference type="Proteomes" id="UP000887565"/>
    </source>
</evidence>
<dbReference type="OMA" id="QTICCAG"/>
<dbReference type="InterPro" id="IPR036259">
    <property type="entry name" value="MFS_trans_sf"/>
</dbReference>
<name>A0A915KL91_ROMCU</name>
<evidence type="ECO:0000256" key="5">
    <source>
        <dbReference type="ARBA" id="ARBA00022989"/>
    </source>
</evidence>
<organism evidence="8 9">
    <name type="scientific">Romanomermis culicivorax</name>
    <name type="common">Nematode worm</name>
    <dbReference type="NCBI Taxonomy" id="13658"/>
    <lineage>
        <taxon>Eukaryota</taxon>
        <taxon>Metazoa</taxon>
        <taxon>Ecdysozoa</taxon>
        <taxon>Nematoda</taxon>
        <taxon>Enoplea</taxon>
        <taxon>Dorylaimia</taxon>
        <taxon>Mermithida</taxon>
        <taxon>Mermithoidea</taxon>
        <taxon>Mermithidae</taxon>
        <taxon>Romanomermis</taxon>
    </lineage>
</organism>
<dbReference type="PANTHER" id="PTHR11662">
    <property type="entry name" value="SOLUTE CARRIER FAMILY 17"/>
    <property type="match status" value="1"/>
</dbReference>
<dbReference type="FunFam" id="1.20.1250.20:FF:000003">
    <property type="entry name" value="Solute carrier family 17 member 3"/>
    <property type="match status" value="1"/>
</dbReference>
<dbReference type="AlphaFoldDB" id="A0A915KL91"/>
<protein>
    <submittedName>
        <fullName evidence="9">Uncharacterized protein</fullName>
    </submittedName>
</protein>
<evidence type="ECO:0000256" key="1">
    <source>
        <dbReference type="ARBA" id="ARBA00004141"/>
    </source>
</evidence>
<evidence type="ECO:0000256" key="4">
    <source>
        <dbReference type="ARBA" id="ARBA00022847"/>
    </source>
</evidence>
<dbReference type="PANTHER" id="PTHR11662:SF399">
    <property type="entry name" value="FI19708P1-RELATED"/>
    <property type="match status" value="1"/>
</dbReference>
<dbReference type="Gene3D" id="1.20.1250.20">
    <property type="entry name" value="MFS general substrate transporter like domains"/>
    <property type="match status" value="1"/>
</dbReference>
<feature type="transmembrane region" description="Helical" evidence="7">
    <location>
        <begin position="29"/>
        <end position="46"/>
    </location>
</feature>
<evidence type="ECO:0000256" key="7">
    <source>
        <dbReference type="SAM" id="Phobius"/>
    </source>
</evidence>
<keyword evidence="6 7" id="KW-0472">Membrane</keyword>
<dbReference type="GO" id="GO:0015293">
    <property type="term" value="F:symporter activity"/>
    <property type="evidence" value="ECO:0007669"/>
    <property type="project" value="UniProtKB-KW"/>
</dbReference>
<evidence type="ECO:0000256" key="3">
    <source>
        <dbReference type="ARBA" id="ARBA00022692"/>
    </source>
</evidence>
<dbReference type="WBParaSite" id="nRc.2.0.1.t38585-RA">
    <property type="protein sequence ID" value="nRc.2.0.1.t38585-RA"/>
    <property type="gene ID" value="nRc.2.0.1.g38585"/>
</dbReference>